<protein>
    <submittedName>
        <fullName evidence="1">Uncharacterized protein</fullName>
    </submittedName>
</protein>
<organism evidence="1">
    <name type="scientific">Harvfovirus sp</name>
    <dbReference type="NCBI Taxonomy" id="2487768"/>
    <lineage>
        <taxon>Viruses</taxon>
        <taxon>Varidnaviria</taxon>
        <taxon>Bamfordvirae</taxon>
        <taxon>Nucleocytoviricota</taxon>
        <taxon>Megaviricetes</taxon>
        <taxon>Imitervirales</taxon>
        <taxon>Mimiviridae</taxon>
        <taxon>Klosneuvirinae</taxon>
    </lineage>
</organism>
<sequence length="50" mass="5557">MVLNLGGKANELMATTTAAETSYYYDSFMVPMLICLLKEEKLTPNILSLL</sequence>
<proteinExistence type="predicted"/>
<evidence type="ECO:0000313" key="1">
    <source>
        <dbReference type="EMBL" id="AYV81504.1"/>
    </source>
</evidence>
<reference evidence="1" key="1">
    <citation type="submission" date="2018-10" db="EMBL/GenBank/DDBJ databases">
        <title>Hidden diversity of soil giant viruses.</title>
        <authorList>
            <person name="Schulz F."/>
            <person name="Alteio L."/>
            <person name="Goudeau D."/>
            <person name="Ryan E.M."/>
            <person name="Malmstrom R.R."/>
            <person name="Blanchard J."/>
            <person name="Woyke T."/>
        </authorList>
    </citation>
    <scope>NUCLEOTIDE SEQUENCE</scope>
    <source>
        <strain evidence="1">HAV1</strain>
    </source>
</reference>
<name>A0A3G5A4T7_9VIRU</name>
<accession>A0A3G5A4T7</accession>
<gene>
    <name evidence="1" type="ORF">Harvfovirus37_18</name>
</gene>
<dbReference type="EMBL" id="MK072279">
    <property type="protein sequence ID" value="AYV81504.1"/>
    <property type="molecule type" value="Genomic_DNA"/>
</dbReference>